<dbReference type="Proteomes" id="UP000244940">
    <property type="component" value="Unassembled WGS sequence"/>
</dbReference>
<comment type="caution">
    <text evidence="6">The sequence shown here is derived from an EMBL/GenBank/DDBJ whole genome shotgun (WGS) entry which is preliminary data.</text>
</comment>
<organism evidence="6 7">
    <name type="scientific">Pararhodobacter marinus</name>
    <dbReference type="NCBI Taxonomy" id="2184063"/>
    <lineage>
        <taxon>Bacteria</taxon>
        <taxon>Pseudomonadati</taxon>
        <taxon>Pseudomonadota</taxon>
        <taxon>Alphaproteobacteria</taxon>
        <taxon>Rhodobacterales</taxon>
        <taxon>Paracoccaceae</taxon>
        <taxon>Pararhodobacter</taxon>
    </lineage>
</organism>
<proteinExistence type="inferred from homology"/>
<evidence type="ECO:0000259" key="5">
    <source>
        <dbReference type="Pfam" id="PF01343"/>
    </source>
</evidence>
<protein>
    <recommendedName>
        <fullName evidence="5">Peptidase S49 domain-containing protein</fullName>
    </recommendedName>
</protein>
<dbReference type="Gene3D" id="3.90.226.10">
    <property type="entry name" value="2-enoyl-CoA Hydratase, Chain A, domain 1"/>
    <property type="match status" value="1"/>
</dbReference>
<dbReference type="CDD" id="cd07022">
    <property type="entry name" value="S49_Sppa_36K_type"/>
    <property type="match status" value="1"/>
</dbReference>
<keyword evidence="2" id="KW-0645">Protease</keyword>
<gene>
    <name evidence="6" type="ORF">C4N9_20525</name>
</gene>
<evidence type="ECO:0000256" key="2">
    <source>
        <dbReference type="ARBA" id="ARBA00022670"/>
    </source>
</evidence>
<dbReference type="EMBL" id="QEYD01000017">
    <property type="protein sequence ID" value="PWE26652.1"/>
    <property type="molecule type" value="Genomic_DNA"/>
</dbReference>
<dbReference type="AlphaFoldDB" id="A0A2U2C465"/>
<evidence type="ECO:0000256" key="4">
    <source>
        <dbReference type="ARBA" id="ARBA00022825"/>
    </source>
</evidence>
<dbReference type="Pfam" id="PF01343">
    <property type="entry name" value="Peptidase_S49"/>
    <property type="match status" value="1"/>
</dbReference>
<feature type="domain" description="Peptidase S49" evidence="5">
    <location>
        <begin position="142"/>
        <end position="287"/>
    </location>
</feature>
<dbReference type="InterPro" id="IPR002142">
    <property type="entry name" value="Peptidase_S49"/>
</dbReference>
<accession>A0A2U2C465</accession>
<keyword evidence="3" id="KW-0378">Hydrolase</keyword>
<reference evidence="6 7" key="1">
    <citation type="submission" date="2018-05" db="EMBL/GenBank/DDBJ databases">
        <title>Pararhodobacter marina sp. nov., isolated from deep-sea water of the Indian Ocean.</title>
        <authorList>
            <person name="Lai Q.Sr."/>
            <person name="Liu X."/>
            <person name="Shao Z."/>
        </authorList>
    </citation>
    <scope>NUCLEOTIDE SEQUENCE [LARGE SCALE GENOMIC DNA]</scope>
    <source>
        <strain evidence="6 7">CIC4N-9</strain>
    </source>
</reference>
<dbReference type="GeneID" id="94367283"/>
<dbReference type="PANTHER" id="PTHR33209:SF1">
    <property type="entry name" value="PEPTIDASE S49 DOMAIN-CONTAINING PROTEIN"/>
    <property type="match status" value="1"/>
</dbReference>
<evidence type="ECO:0000256" key="1">
    <source>
        <dbReference type="ARBA" id="ARBA00008683"/>
    </source>
</evidence>
<dbReference type="InterPro" id="IPR029045">
    <property type="entry name" value="ClpP/crotonase-like_dom_sf"/>
</dbReference>
<evidence type="ECO:0000313" key="6">
    <source>
        <dbReference type="EMBL" id="PWE26652.1"/>
    </source>
</evidence>
<dbReference type="SUPFAM" id="SSF52096">
    <property type="entry name" value="ClpP/crotonase"/>
    <property type="match status" value="1"/>
</dbReference>
<dbReference type="GO" id="GO:0008236">
    <property type="term" value="F:serine-type peptidase activity"/>
    <property type="evidence" value="ECO:0007669"/>
    <property type="project" value="UniProtKB-KW"/>
</dbReference>
<dbReference type="InterPro" id="IPR033855">
    <property type="entry name" value="Protein_C"/>
</dbReference>
<dbReference type="RefSeq" id="WP_109535213.1">
    <property type="nucleotide sequence ID" value="NZ_QEYD01000017.1"/>
</dbReference>
<name>A0A2U2C465_9RHOB</name>
<keyword evidence="7" id="KW-1185">Reference proteome</keyword>
<keyword evidence="4" id="KW-0720">Serine protease</keyword>
<dbReference type="OrthoDB" id="266140at2"/>
<dbReference type="GO" id="GO:0006508">
    <property type="term" value="P:proteolysis"/>
    <property type="evidence" value="ECO:0007669"/>
    <property type="project" value="UniProtKB-KW"/>
</dbReference>
<sequence>MDTSPAPALARLAPGALLGHLPAAQGDFLAWAEERAAKVLAARGNTQLAGPRWIWTAMAEAEKGVPPYAIVDGVALIGIRGLIVPELEIINWSWATGCAELCWQVEHAAENSTVSGIALLVDSPGGYVSGVDEAHGAIMAARETKPVISAVQDMAYSAGYWLASAADQISAPRMGGVGHIGTIATHFDISEMLKMQGITATVMQAGALKADGHPYLPLSDTARKDIEARLQAIRAVFADSVAAGRRGAISAADILATEARAFDGPKGVADALGAGLIDAILPAQEALGLFATHLAGATG</sequence>
<dbReference type="PANTHER" id="PTHR33209">
    <property type="entry name" value="PROTEASE 4"/>
    <property type="match status" value="1"/>
</dbReference>
<evidence type="ECO:0000256" key="3">
    <source>
        <dbReference type="ARBA" id="ARBA00022801"/>
    </source>
</evidence>
<comment type="similarity">
    <text evidence="1">Belongs to the peptidase S49 family.</text>
</comment>
<evidence type="ECO:0000313" key="7">
    <source>
        <dbReference type="Proteomes" id="UP000244940"/>
    </source>
</evidence>